<organism evidence="1 2">
    <name type="scientific">Candidatus Blackburnbacteria bacterium RIFCSPHIGHO2_02_FULL_44_20</name>
    <dbReference type="NCBI Taxonomy" id="1797516"/>
    <lineage>
        <taxon>Bacteria</taxon>
        <taxon>Candidatus Blackburniibacteriota</taxon>
    </lineage>
</organism>
<dbReference type="Proteomes" id="UP000178319">
    <property type="component" value="Unassembled WGS sequence"/>
</dbReference>
<dbReference type="EMBL" id="MHBZ01000029">
    <property type="protein sequence ID" value="OGY10793.1"/>
    <property type="molecule type" value="Genomic_DNA"/>
</dbReference>
<protein>
    <submittedName>
        <fullName evidence="1">Uncharacterized protein</fullName>
    </submittedName>
</protein>
<gene>
    <name evidence="1" type="ORF">A3D26_01395</name>
</gene>
<dbReference type="STRING" id="1797516.A3D26_01395"/>
<dbReference type="AlphaFoldDB" id="A0A1G1V5Z7"/>
<reference evidence="1 2" key="1">
    <citation type="journal article" date="2016" name="Nat. Commun.">
        <title>Thousands of microbial genomes shed light on interconnected biogeochemical processes in an aquifer system.</title>
        <authorList>
            <person name="Anantharaman K."/>
            <person name="Brown C.T."/>
            <person name="Hug L.A."/>
            <person name="Sharon I."/>
            <person name="Castelle C.J."/>
            <person name="Probst A.J."/>
            <person name="Thomas B.C."/>
            <person name="Singh A."/>
            <person name="Wilkins M.J."/>
            <person name="Karaoz U."/>
            <person name="Brodie E.L."/>
            <person name="Williams K.H."/>
            <person name="Hubbard S.S."/>
            <person name="Banfield J.F."/>
        </authorList>
    </citation>
    <scope>NUCLEOTIDE SEQUENCE [LARGE SCALE GENOMIC DNA]</scope>
</reference>
<proteinExistence type="predicted"/>
<name>A0A1G1V5Z7_9BACT</name>
<evidence type="ECO:0000313" key="1">
    <source>
        <dbReference type="EMBL" id="OGY10793.1"/>
    </source>
</evidence>
<evidence type="ECO:0000313" key="2">
    <source>
        <dbReference type="Proteomes" id="UP000178319"/>
    </source>
</evidence>
<sequence>MIQYLHKLRLAVSKHIFHPPPSRPFEHIIHWLALSTAEGCFQREKREQFRFCQMHIKTNSRKVAEMTIGRNYREIFVDKAQKLVRECEALTGPTSENAHFADVERVHQKIRPLLETLSQMAAEMTSLDKPVSARNLVVEPPVGIVTGVHIENVPGWTRGNVLRGAIYGLTGVYKVDLVAYERGVLSLQVHHDDGLDMARKITGLSGFSLIELDSVGEGDGTVLRFAYLAFQAA</sequence>
<comment type="caution">
    <text evidence="1">The sequence shown here is derived from an EMBL/GenBank/DDBJ whole genome shotgun (WGS) entry which is preliminary data.</text>
</comment>
<accession>A0A1G1V5Z7</accession>